<dbReference type="EMBL" id="CP047593">
    <property type="protein sequence ID" value="QHI70054.1"/>
    <property type="molecule type" value="Genomic_DNA"/>
</dbReference>
<dbReference type="Gene3D" id="3.30.700.10">
    <property type="entry name" value="Glycoprotein, Type 4 Pilin"/>
    <property type="match status" value="1"/>
</dbReference>
<name>A0A6P1MBX6_9BACT</name>
<feature type="transmembrane region" description="Helical" evidence="1">
    <location>
        <begin position="7"/>
        <end position="33"/>
    </location>
</feature>
<dbReference type="Proteomes" id="UP000464954">
    <property type="component" value="Chromosome"/>
</dbReference>
<dbReference type="InterPro" id="IPR012902">
    <property type="entry name" value="N_methyl_site"/>
</dbReference>
<protein>
    <submittedName>
        <fullName evidence="2">Prepilin-type N-terminal cleavage/methylation domain-containing protein</fullName>
    </submittedName>
</protein>
<dbReference type="AlphaFoldDB" id="A0A6P1MBX6"/>
<gene>
    <name evidence="2" type="ORF">GT409_11535</name>
</gene>
<organism evidence="2 3">
    <name type="scientific">Tichowtungia aerotolerans</name>
    <dbReference type="NCBI Taxonomy" id="2697043"/>
    <lineage>
        <taxon>Bacteria</taxon>
        <taxon>Pseudomonadati</taxon>
        <taxon>Kiritimatiellota</taxon>
        <taxon>Tichowtungiia</taxon>
        <taxon>Tichowtungiales</taxon>
        <taxon>Tichowtungiaceae</taxon>
        <taxon>Tichowtungia</taxon>
    </lineage>
</organism>
<evidence type="ECO:0000256" key="1">
    <source>
        <dbReference type="SAM" id="Phobius"/>
    </source>
</evidence>
<dbReference type="SUPFAM" id="SSF54523">
    <property type="entry name" value="Pili subunits"/>
    <property type="match status" value="1"/>
</dbReference>
<keyword evidence="1" id="KW-0812">Transmembrane</keyword>
<keyword evidence="1" id="KW-0472">Membrane</keyword>
<keyword evidence="3" id="KW-1185">Reference proteome</keyword>
<proteinExistence type="predicted"/>
<dbReference type="KEGG" id="taer:GT409_11535"/>
<evidence type="ECO:0000313" key="3">
    <source>
        <dbReference type="Proteomes" id="UP000464954"/>
    </source>
</evidence>
<accession>A0A6P1MBX6</accession>
<dbReference type="Pfam" id="PF07963">
    <property type="entry name" value="N_methyl"/>
    <property type="match status" value="1"/>
</dbReference>
<dbReference type="RefSeq" id="WP_160629233.1">
    <property type="nucleotide sequence ID" value="NZ_CP047593.1"/>
</dbReference>
<dbReference type="InterPro" id="IPR045584">
    <property type="entry name" value="Pilin-like"/>
</dbReference>
<reference evidence="2 3" key="1">
    <citation type="submission" date="2020-01" db="EMBL/GenBank/DDBJ databases">
        <title>Ponticoccus aerotolerans gen. nov., sp. nov., an anaerobic bacterium and proposal of Ponticoccusceae fam. nov., Ponticoccusles ord. nov. and Ponticoccuse classis nov. in the phylum Kiritimatiellaeota.</title>
        <authorList>
            <person name="Zhou L.Y."/>
            <person name="Du Z.J."/>
        </authorList>
    </citation>
    <scope>NUCLEOTIDE SEQUENCE [LARGE SCALE GENOMIC DNA]</scope>
    <source>
        <strain evidence="2 3">S-5007</strain>
    </source>
</reference>
<sequence>MNQSKNFGFTLVEVLIVTSIIGLLAAIGIPYVLKAYDSSQQSAKDRAVTEVEKAKGVLTLPPVLSLPGAMGLDDKDLMIQDDPHALSNLCEALSIGQIEELTIDGDPIAVGSLVLKASY</sequence>
<keyword evidence="1" id="KW-1133">Transmembrane helix</keyword>
<dbReference type="NCBIfam" id="TIGR02532">
    <property type="entry name" value="IV_pilin_GFxxxE"/>
    <property type="match status" value="1"/>
</dbReference>
<evidence type="ECO:0000313" key="2">
    <source>
        <dbReference type="EMBL" id="QHI70054.1"/>
    </source>
</evidence>